<gene>
    <name evidence="8" type="ORF">G9Q97_20560</name>
</gene>
<comment type="caution">
    <text evidence="8">The sequence shown here is derived from an EMBL/GenBank/DDBJ whole genome shotgun (WGS) entry which is preliminary data.</text>
</comment>
<evidence type="ECO:0000256" key="3">
    <source>
        <dbReference type="ARBA" id="ARBA00022692"/>
    </source>
</evidence>
<keyword evidence="9" id="KW-1185">Reference proteome</keyword>
<dbReference type="Proteomes" id="UP000649799">
    <property type="component" value="Unassembled WGS sequence"/>
</dbReference>
<evidence type="ECO:0000256" key="6">
    <source>
        <dbReference type="ARBA" id="ARBA00023136"/>
    </source>
</evidence>
<evidence type="ECO:0000256" key="2">
    <source>
        <dbReference type="ARBA" id="ARBA00022448"/>
    </source>
</evidence>
<dbReference type="Pfam" id="PF25539">
    <property type="entry name" value="Bestrophin_2"/>
    <property type="match status" value="1"/>
</dbReference>
<name>A0ABX0HFU4_9BACT</name>
<evidence type="ECO:0000256" key="7">
    <source>
        <dbReference type="SAM" id="Phobius"/>
    </source>
</evidence>
<keyword evidence="6 7" id="KW-0472">Membrane</keyword>
<keyword evidence="3 7" id="KW-0812">Transmembrane</keyword>
<evidence type="ECO:0000256" key="4">
    <source>
        <dbReference type="ARBA" id="ARBA00022989"/>
    </source>
</evidence>
<comment type="subcellular location">
    <subcellularLocation>
        <location evidence="1">Membrane</location>
        <topology evidence="1">Multi-pass membrane protein</topology>
    </subcellularLocation>
</comment>
<dbReference type="RefSeq" id="WP_166150364.1">
    <property type="nucleotide sequence ID" value="NZ_JAANYN010000011.1"/>
</dbReference>
<sequence>MIVRRNLKLSSILFYTWRELLYYLLLSSSIYILHYKFQVLFFDIPFYTIAALGTALAIFLGFKNNNVYSPIYRLFRL</sequence>
<dbReference type="InterPro" id="IPR044669">
    <property type="entry name" value="YneE/VCCN1/2-like"/>
</dbReference>
<evidence type="ECO:0000256" key="1">
    <source>
        <dbReference type="ARBA" id="ARBA00004141"/>
    </source>
</evidence>
<evidence type="ECO:0000313" key="8">
    <source>
        <dbReference type="EMBL" id="NHE59209.1"/>
    </source>
</evidence>
<keyword evidence="2" id="KW-0813">Transport</keyword>
<accession>A0ABX0HFU4</accession>
<feature type="transmembrane region" description="Helical" evidence="7">
    <location>
        <begin position="20"/>
        <end position="38"/>
    </location>
</feature>
<reference evidence="8 9" key="1">
    <citation type="submission" date="2020-03" db="EMBL/GenBank/DDBJ databases">
        <title>Cyclobacterium plantarum sp. nov., a marine bacterium isolated from a coastal-marine wetland.</title>
        <authorList>
            <person name="Sanchez-Porro C."/>
            <person name="Ventosa A."/>
            <person name="Amoozegar M."/>
        </authorList>
    </citation>
    <scope>NUCLEOTIDE SEQUENCE [LARGE SCALE GENOMIC DNA]</scope>
    <source>
        <strain evidence="8 9">GBPx2</strain>
    </source>
</reference>
<proteinExistence type="predicted"/>
<dbReference type="EMBL" id="JAANYN010000011">
    <property type="protein sequence ID" value="NHE59209.1"/>
    <property type="molecule type" value="Genomic_DNA"/>
</dbReference>
<protein>
    <submittedName>
        <fullName evidence="8">Uncharacterized protein</fullName>
    </submittedName>
</protein>
<organism evidence="8 9">
    <name type="scientific">Cyclobacterium plantarum</name>
    <dbReference type="NCBI Taxonomy" id="2716263"/>
    <lineage>
        <taxon>Bacteria</taxon>
        <taxon>Pseudomonadati</taxon>
        <taxon>Bacteroidota</taxon>
        <taxon>Cytophagia</taxon>
        <taxon>Cytophagales</taxon>
        <taxon>Cyclobacteriaceae</taxon>
        <taxon>Cyclobacterium</taxon>
    </lineage>
</organism>
<evidence type="ECO:0000313" key="9">
    <source>
        <dbReference type="Proteomes" id="UP000649799"/>
    </source>
</evidence>
<feature type="transmembrane region" description="Helical" evidence="7">
    <location>
        <begin position="44"/>
        <end position="62"/>
    </location>
</feature>
<evidence type="ECO:0000256" key="5">
    <source>
        <dbReference type="ARBA" id="ARBA00023065"/>
    </source>
</evidence>
<keyword evidence="5" id="KW-0406">Ion transport</keyword>
<keyword evidence="4 7" id="KW-1133">Transmembrane helix</keyword>